<keyword evidence="1" id="KW-0175">Coiled coil</keyword>
<keyword evidence="3" id="KW-1185">Reference proteome</keyword>
<comment type="caution">
    <text evidence="2">The sequence shown here is derived from an EMBL/GenBank/DDBJ whole genome shotgun (WGS) entry which is preliminary data.</text>
</comment>
<dbReference type="EMBL" id="JBFOLJ010000080">
    <property type="protein sequence ID" value="KAL2456119.1"/>
    <property type="molecule type" value="Genomic_DNA"/>
</dbReference>
<evidence type="ECO:0000313" key="2">
    <source>
        <dbReference type="EMBL" id="KAL2456119.1"/>
    </source>
</evidence>
<accession>A0ABD1NXK8</accession>
<feature type="coiled-coil region" evidence="1">
    <location>
        <begin position="23"/>
        <end position="67"/>
    </location>
</feature>
<organism evidence="2 3">
    <name type="scientific">Forsythia ovata</name>
    <dbReference type="NCBI Taxonomy" id="205694"/>
    <lineage>
        <taxon>Eukaryota</taxon>
        <taxon>Viridiplantae</taxon>
        <taxon>Streptophyta</taxon>
        <taxon>Embryophyta</taxon>
        <taxon>Tracheophyta</taxon>
        <taxon>Spermatophyta</taxon>
        <taxon>Magnoliopsida</taxon>
        <taxon>eudicotyledons</taxon>
        <taxon>Gunneridae</taxon>
        <taxon>Pentapetalae</taxon>
        <taxon>asterids</taxon>
        <taxon>lamiids</taxon>
        <taxon>Lamiales</taxon>
        <taxon>Oleaceae</taxon>
        <taxon>Forsythieae</taxon>
        <taxon>Forsythia</taxon>
    </lineage>
</organism>
<evidence type="ECO:0000313" key="3">
    <source>
        <dbReference type="Proteomes" id="UP001604277"/>
    </source>
</evidence>
<name>A0ABD1NXK8_9LAMI</name>
<dbReference type="AlphaFoldDB" id="A0ABD1NXK8"/>
<evidence type="ECO:0000256" key="1">
    <source>
        <dbReference type="SAM" id="Coils"/>
    </source>
</evidence>
<gene>
    <name evidence="2" type="ORF">Fot_57072</name>
</gene>
<proteinExistence type="predicted"/>
<dbReference type="Proteomes" id="UP001604277">
    <property type="component" value="Unassembled WGS sequence"/>
</dbReference>
<sequence length="108" mass="12663">MRRISLRKIKSYDQATKAQEVTAKSLEEVNEQKNELIEKVAELENDMDFLRKENFQLKEENLKLERGTEEVLKAGSFFVNYRARQELHPNVDISSIEADYPTLEDVDD</sequence>
<protein>
    <submittedName>
        <fullName evidence="2">Uncharacterized protein</fullName>
    </submittedName>
</protein>
<reference evidence="3" key="1">
    <citation type="submission" date="2024-07" db="EMBL/GenBank/DDBJ databases">
        <title>Two chromosome-level genome assemblies of Korean endemic species Abeliophyllum distichum and Forsythia ovata (Oleaceae).</title>
        <authorList>
            <person name="Jang H."/>
        </authorList>
    </citation>
    <scope>NUCLEOTIDE SEQUENCE [LARGE SCALE GENOMIC DNA]</scope>
</reference>